<dbReference type="SUPFAM" id="SSF54518">
    <property type="entry name" value="Tubby C-terminal domain-like"/>
    <property type="match status" value="1"/>
</dbReference>
<evidence type="ECO:0000313" key="4">
    <source>
        <dbReference type="Proteomes" id="UP001552299"/>
    </source>
</evidence>
<dbReference type="PANTHER" id="PTHR16517:SF131">
    <property type="entry name" value="TUBBY-LIKE PROTEIN 8"/>
    <property type="match status" value="1"/>
</dbReference>
<name>A0ABD0U3A9_DENTH</name>
<gene>
    <name evidence="3" type="ORF">M5K25_024916</name>
</gene>
<keyword evidence="4" id="KW-1185">Reference proteome</keyword>
<comment type="similarity">
    <text evidence="1">Belongs to the TUB family.</text>
</comment>
<evidence type="ECO:0000313" key="3">
    <source>
        <dbReference type="EMBL" id="KAL0906421.1"/>
    </source>
</evidence>
<evidence type="ECO:0000256" key="1">
    <source>
        <dbReference type="ARBA" id="ARBA00007129"/>
    </source>
</evidence>
<proteinExistence type="inferred from homology"/>
<dbReference type="InterPro" id="IPR000007">
    <property type="entry name" value="Tubby_C"/>
</dbReference>
<dbReference type="Proteomes" id="UP001552299">
    <property type="component" value="Unassembled WGS sequence"/>
</dbReference>
<reference evidence="3 4" key="1">
    <citation type="journal article" date="2024" name="Plant Biotechnol. J.">
        <title>Dendrobium thyrsiflorum genome and its molecular insights into genes involved in important horticultural traits.</title>
        <authorList>
            <person name="Chen B."/>
            <person name="Wang J.Y."/>
            <person name="Zheng P.J."/>
            <person name="Li K.L."/>
            <person name="Liang Y.M."/>
            <person name="Chen X.F."/>
            <person name="Zhang C."/>
            <person name="Zhao X."/>
            <person name="He X."/>
            <person name="Zhang G.Q."/>
            <person name="Liu Z.J."/>
            <person name="Xu Q."/>
        </authorList>
    </citation>
    <scope>NUCLEOTIDE SEQUENCE [LARGE SCALE GENOMIC DNA]</scope>
    <source>
        <strain evidence="3">GZMU011</strain>
    </source>
</reference>
<evidence type="ECO:0000259" key="2">
    <source>
        <dbReference type="Pfam" id="PF01167"/>
    </source>
</evidence>
<dbReference type="InterPro" id="IPR025659">
    <property type="entry name" value="Tubby-like_C"/>
</dbReference>
<dbReference type="EMBL" id="JANQDX010000018">
    <property type="protein sequence ID" value="KAL0906421.1"/>
    <property type="molecule type" value="Genomic_DNA"/>
</dbReference>
<feature type="domain" description="Tubby C-terminal" evidence="2">
    <location>
        <begin position="122"/>
        <end position="368"/>
    </location>
</feature>
<dbReference type="AlphaFoldDB" id="A0ABD0U3A9"/>
<sequence length="374" mass="42193">MTALKKKVLNSSSSSSYDYLYLNPLMDKENIAPSHTSAAVGCFVSSKGKKLPSTTDKSQQSKITLKPSSLQLCIRLNEPESFLETSKPWDPMPSSSDIWDFSDTDAAPASSWSSLPNRSLLLRPLPLDVGRCTCIISKELMDGISCYVLYTNEGHGRQDRKLAVARHTRKRNGRSEFIIAQNSKGIFCSSDESFLGTITSNLMGSKYQIWQQGRKLDSMKSQSCLLGVVAFVPTITTFAGSFRSMRVCIPKQKSMQTKTTNKTTQIQHINGLPNDWEEKKNIADQLFSRVPYYNNITKRYELDFREKTGRTSSRIQTSAKNFQLTMEKNERQTILQLGRVEKSKYVIDYRYPLTGYQAFCICLASIDSKLCCSI</sequence>
<dbReference type="PRINTS" id="PR01573">
    <property type="entry name" value="SUPERTUBBY"/>
</dbReference>
<dbReference type="Pfam" id="PF01167">
    <property type="entry name" value="Tub"/>
    <property type="match status" value="1"/>
</dbReference>
<comment type="caution">
    <text evidence="3">The sequence shown here is derived from an EMBL/GenBank/DDBJ whole genome shotgun (WGS) entry which is preliminary data.</text>
</comment>
<organism evidence="3 4">
    <name type="scientific">Dendrobium thyrsiflorum</name>
    <name type="common">Pinecone-like raceme dendrobium</name>
    <name type="synonym">Orchid</name>
    <dbReference type="NCBI Taxonomy" id="117978"/>
    <lineage>
        <taxon>Eukaryota</taxon>
        <taxon>Viridiplantae</taxon>
        <taxon>Streptophyta</taxon>
        <taxon>Embryophyta</taxon>
        <taxon>Tracheophyta</taxon>
        <taxon>Spermatophyta</taxon>
        <taxon>Magnoliopsida</taxon>
        <taxon>Liliopsida</taxon>
        <taxon>Asparagales</taxon>
        <taxon>Orchidaceae</taxon>
        <taxon>Epidendroideae</taxon>
        <taxon>Malaxideae</taxon>
        <taxon>Dendrobiinae</taxon>
        <taxon>Dendrobium</taxon>
    </lineage>
</organism>
<protein>
    <recommendedName>
        <fullName evidence="2">Tubby C-terminal domain-containing protein</fullName>
    </recommendedName>
</protein>
<accession>A0ABD0U3A9</accession>
<dbReference type="PANTHER" id="PTHR16517">
    <property type="entry name" value="TUBBY-RELATED"/>
    <property type="match status" value="1"/>
</dbReference>
<dbReference type="Gene3D" id="3.20.90.10">
    <property type="entry name" value="Tubby Protein, Chain A"/>
    <property type="match status" value="1"/>
</dbReference>